<evidence type="ECO:0000259" key="1">
    <source>
        <dbReference type="PROSITE" id="PS50983"/>
    </source>
</evidence>
<dbReference type="PANTHER" id="PTHR42860">
    <property type="entry name" value="VITAMIN B12-BINDING PROTEIN"/>
    <property type="match status" value="1"/>
</dbReference>
<sequence>MRIVSLAPVMTEILYALGAADDIVAVTRFCDWPPEALAKQKIGAWINSEPEKLNEFKPDLILASYYMPESLRQWSGAGQLLRFEPKNLWDVFESIRVIGEAVGKSRRAEDIVKEMKNGFRQIRSSRRGQPVRVYMEEWFEPPLAAGNWVPEIVAIAGGEEVIIETGQPSRTFPLAALLMADPDLIICHWLGWGERIDHDRLVNRPGWQDLRAIKTGQVFFIDDALINRPGPRLVEGARALSKIFTQHISALLTL</sequence>
<dbReference type="InterPro" id="IPR002491">
    <property type="entry name" value="ABC_transptr_periplasmic_BD"/>
</dbReference>
<dbReference type="PROSITE" id="PS50983">
    <property type="entry name" value="FE_B12_PBP"/>
    <property type="match status" value="1"/>
</dbReference>
<dbReference type="Gene3D" id="3.40.50.1980">
    <property type="entry name" value="Nitrogenase molybdenum iron protein domain"/>
    <property type="match status" value="2"/>
</dbReference>
<dbReference type="EMBL" id="MGEK01000020">
    <property type="protein sequence ID" value="OGL82486.1"/>
    <property type="molecule type" value="Genomic_DNA"/>
</dbReference>
<reference evidence="2 3" key="1">
    <citation type="journal article" date="2016" name="Nat. Commun.">
        <title>Thousands of microbial genomes shed light on interconnected biogeochemical processes in an aquifer system.</title>
        <authorList>
            <person name="Anantharaman K."/>
            <person name="Brown C.T."/>
            <person name="Hug L.A."/>
            <person name="Sharon I."/>
            <person name="Castelle C.J."/>
            <person name="Probst A.J."/>
            <person name="Thomas B.C."/>
            <person name="Singh A."/>
            <person name="Wilkins M.J."/>
            <person name="Karaoz U."/>
            <person name="Brodie E.L."/>
            <person name="Williams K.H."/>
            <person name="Hubbard S.S."/>
            <person name="Banfield J.F."/>
        </authorList>
    </citation>
    <scope>NUCLEOTIDE SEQUENCE [LARGE SCALE GENOMIC DNA]</scope>
</reference>
<feature type="domain" description="Fe/B12 periplasmic-binding" evidence="1">
    <location>
        <begin position="2"/>
        <end position="248"/>
    </location>
</feature>
<dbReference type="AlphaFoldDB" id="A0A1F7UW55"/>
<name>A0A1F7UW55_9BACT</name>
<gene>
    <name evidence="2" type="ORF">A2936_02405</name>
</gene>
<evidence type="ECO:0000313" key="2">
    <source>
        <dbReference type="EMBL" id="OGL82486.1"/>
    </source>
</evidence>
<dbReference type="PANTHER" id="PTHR42860:SF2">
    <property type="entry name" value="BLL4160 PROTEIN"/>
    <property type="match status" value="1"/>
</dbReference>
<protein>
    <recommendedName>
        <fullName evidence="1">Fe/B12 periplasmic-binding domain-containing protein</fullName>
    </recommendedName>
</protein>
<proteinExistence type="predicted"/>
<dbReference type="Pfam" id="PF01497">
    <property type="entry name" value="Peripla_BP_2"/>
    <property type="match status" value="1"/>
</dbReference>
<dbReference type="SUPFAM" id="SSF53807">
    <property type="entry name" value="Helical backbone' metal receptor"/>
    <property type="match status" value="1"/>
</dbReference>
<comment type="caution">
    <text evidence="2">The sequence shown here is derived from an EMBL/GenBank/DDBJ whole genome shotgun (WGS) entry which is preliminary data.</text>
</comment>
<organism evidence="2 3">
    <name type="scientific">Candidatus Uhrbacteria bacterium RIFCSPLOWO2_01_FULL_47_25</name>
    <dbReference type="NCBI Taxonomy" id="1802402"/>
    <lineage>
        <taxon>Bacteria</taxon>
        <taxon>Candidatus Uhriibacteriota</taxon>
    </lineage>
</organism>
<dbReference type="CDD" id="cd01144">
    <property type="entry name" value="BtuF"/>
    <property type="match status" value="1"/>
</dbReference>
<dbReference type="InterPro" id="IPR051030">
    <property type="entry name" value="Vitamin_B12-ABC_binding"/>
</dbReference>
<dbReference type="Proteomes" id="UP000176846">
    <property type="component" value="Unassembled WGS sequence"/>
</dbReference>
<evidence type="ECO:0000313" key="3">
    <source>
        <dbReference type="Proteomes" id="UP000176846"/>
    </source>
</evidence>
<accession>A0A1F7UW55</accession>